<keyword evidence="1" id="KW-0560">Oxidoreductase</keyword>
<dbReference type="Gene3D" id="3.40.50.720">
    <property type="entry name" value="NAD(P)-binding Rossmann-like Domain"/>
    <property type="match status" value="1"/>
</dbReference>
<evidence type="ECO:0000256" key="1">
    <source>
        <dbReference type="ARBA" id="ARBA00023002"/>
    </source>
</evidence>
<dbReference type="PANTHER" id="PTHR47534:SF3">
    <property type="entry name" value="ALCOHOL DEHYDROGENASE-LIKE C-TERMINAL DOMAIN-CONTAINING PROTEIN"/>
    <property type="match status" value="1"/>
</dbReference>
<dbReference type="PANTHER" id="PTHR47534">
    <property type="entry name" value="YALI0E05731P"/>
    <property type="match status" value="1"/>
</dbReference>
<protein>
    <submittedName>
        <fullName evidence="2">Uncharacterized protein</fullName>
    </submittedName>
</protein>
<name>A0A9W8YPZ0_9PEZI</name>
<dbReference type="InterPro" id="IPR052228">
    <property type="entry name" value="Sec_Metab_Biosynth_Oxidored"/>
</dbReference>
<proteinExistence type="predicted"/>
<sequence length="247" mass="26880">MIKSKETAINILFESQGSMAFTKTTSEGLPLAFSLVAHSRLRFILNLLPLLQKATTIRRVVTVAAASCEGPIDLDNIPALGFPLRQFRDQSASILTLLLEEAARRAPDVSFIHTTPGIVKSGIMRDMEPTIQLSIMVAICKALSPFINTSPYECAERLVFTASSAMFTPRQSGVGCLGVPLTESLAVARGSDGQVSSGIYTVDNKGDISPSKVERLLHEFREDGTATKVWEYLRDDFLRITGTEASL</sequence>
<comment type="caution">
    <text evidence="2">The sequence shown here is derived from an EMBL/GenBank/DDBJ whole genome shotgun (WGS) entry which is preliminary data.</text>
</comment>
<dbReference type="Proteomes" id="UP001140453">
    <property type="component" value="Unassembled WGS sequence"/>
</dbReference>
<evidence type="ECO:0000313" key="3">
    <source>
        <dbReference type="Proteomes" id="UP001140453"/>
    </source>
</evidence>
<dbReference type="OrthoDB" id="2898509at2759"/>
<organism evidence="2 3">
    <name type="scientific">Gnomoniopsis smithogilvyi</name>
    <dbReference type="NCBI Taxonomy" id="1191159"/>
    <lineage>
        <taxon>Eukaryota</taxon>
        <taxon>Fungi</taxon>
        <taxon>Dikarya</taxon>
        <taxon>Ascomycota</taxon>
        <taxon>Pezizomycotina</taxon>
        <taxon>Sordariomycetes</taxon>
        <taxon>Sordariomycetidae</taxon>
        <taxon>Diaporthales</taxon>
        <taxon>Gnomoniaceae</taxon>
        <taxon>Gnomoniopsis</taxon>
    </lineage>
</organism>
<dbReference type="AlphaFoldDB" id="A0A9W8YPZ0"/>
<keyword evidence="3" id="KW-1185">Reference proteome</keyword>
<accession>A0A9W8YPZ0</accession>
<gene>
    <name evidence="2" type="ORF">N0V93_008392</name>
</gene>
<dbReference type="GO" id="GO:0016491">
    <property type="term" value="F:oxidoreductase activity"/>
    <property type="evidence" value="ECO:0007669"/>
    <property type="project" value="UniProtKB-KW"/>
</dbReference>
<reference evidence="2" key="1">
    <citation type="submission" date="2022-10" db="EMBL/GenBank/DDBJ databases">
        <title>Tapping the CABI collections for fungal endophytes: first genome assemblies for Collariella, Neodidymelliopsis, Ascochyta clinopodiicola, Didymella pomorum, Didymosphaeria variabile, Neocosmospora piperis and Neocucurbitaria cava.</title>
        <authorList>
            <person name="Hill R."/>
        </authorList>
    </citation>
    <scope>NUCLEOTIDE SEQUENCE</scope>
    <source>
        <strain evidence="2">IMI 355082</strain>
    </source>
</reference>
<evidence type="ECO:0000313" key="2">
    <source>
        <dbReference type="EMBL" id="KAJ4387790.1"/>
    </source>
</evidence>
<dbReference type="EMBL" id="JAPEVB010000005">
    <property type="protein sequence ID" value="KAJ4387790.1"/>
    <property type="molecule type" value="Genomic_DNA"/>
</dbReference>